<dbReference type="RefSeq" id="WP_126618926.1">
    <property type="nucleotide sequence ID" value="NZ_CP034563.1"/>
</dbReference>
<keyword evidence="1" id="KW-0472">Membrane</keyword>
<protein>
    <submittedName>
        <fullName evidence="2">Uncharacterized protein</fullName>
    </submittedName>
</protein>
<evidence type="ECO:0000256" key="1">
    <source>
        <dbReference type="SAM" id="Phobius"/>
    </source>
</evidence>
<name>A0A3Q9FSD1_9BACT</name>
<keyword evidence="1" id="KW-1133">Transmembrane helix</keyword>
<organism evidence="2 3">
    <name type="scientific">Flammeovirga pectinis</name>
    <dbReference type="NCBI Taxonomy" id="2494373"/>
    <lineage>
        <taxon>Bacteria</taxon>
        <taxon>Pseudomonadati</taxon>
        <taxon>Bacteroidota</taxon>
        <taxon>Cytophagia</taxon>
        <taxon>Cytophagales</taxon>
        <taxon>Flammeovirgaceae</taxon>
        <taxon>Flammeovirga</taxon>
    </lineage>
</organism>
<accession>A0A3Q9FSD1</accession>
<dbReference type="KEGG" id="fll:EI427_21615"/>
<dbReference type="EMBL" id="CP034563">
    <property type="protein sequence ID" value="AZQ64826.1"/>
    <property type="molecule type" value="Genomic_DNA"/>
</dbReference>
<keyword evidence="3" id="KW-1185">Reference proteome</keyword>
<proteinExistence type="predicted"/>
<dbReference type="Proteomes" id="UP000267268">
    <property type="component" value="Chromosome 2"/>
</dbReference>
<sequence>MKKRRLNNKLLAISVLVITLISGLIYLCYFLLKHRRDSKLYTEVKQGFFENSNVINNVTIDSIVVDDFFLDKYVSRPDPSIKIYTTVFDFKDQDKPLLVINELDTMKFFHREIIKIDNNEFLIRWYNSKWKDTHKLLTCDIDMLGGKKVVQFFGNSTIILNDQKILGTNETIFRFNLLSGIYMIIDENLGFHLIYGIFYDKKECLVVLEIDE</sequence>
<feature type="transmembrane region" description="Helical" evidence="1">
    <location>
        <begin position="12"/>
        <end position="32"/>
    </location>
</feature>
<evidence type="ECO:0000313" key="3">
    <source>
        <dbReference type="Proteomes" id="UP000267268"/>
    </source>
</evidence>
<reference evidence="2 3" key="1">
    <citation type="submission" date="2018-12" db="EMBL/GenBank/DDBJ databases">
        <title>Flammeovirga pectinis sp. nov., isolated from the gut of the Korean scallop, Patinopecten yessoensis.</title>
        <authorList>
            <person name="Bae J.-W."/>
            <person name="Jeong Y.-S."/>
            <person name="Kang W."/>
        </authorList>
    </citation>
    <scope>NUCLEOTIDE SEQUENCE [LARGE SCALE GENOMIC DNA]</scope>
    <source>
        <strain evidence="2 3">L12M1</strain>
    </source>
</reference>
<dbReference type="AlphaFoldDB" id="A0A3Q9FSD1"/>
<evidence type="ECO:0000313" key="2">
    <source>
        <dbReference type="EMBL" id="AZQ64826.1"/>
    </source>
</evidence>
<dbReference type="OrthoDB" id="9856643at2"/>
<gene>
    <name evidence="2" type="ORF">EI427_21615</name>
</gene>
<keyword evidence="1" id="KW-0812">Transmembrane</keyword>